<evidence type="ECO:0000259" key="7">
    <source>
        <dbReference type="PROSITE" id="PS50109"/>
    </source>
</evidence>
<comment type="caution">
    <text evidence="8">The sequence shown here is derived from an EMBL/GenBank/DDBJ whole genome shotgun (WGS) entry which is preliminary data.</text>
</comment>
<dbReference type="CDD" id="cd00082">
    <property type="entry name" value="HisKA"/>
    <property type="match status" value="1"/>
</dbReference>
<dbReference type="SMART" id="SM00388">
    <property type="entry name" value="HisKA"/>
    <property type="match status" value="1"/>
</dbReference>
<evidence type="ECO:0000256" key="5">
    <source>
        <dbReference type="ARBA" id="ARBA00022840"/>
    </source>
</evidence>
<organism evidence="8 9">
    <name type="scientific">Paenibacillus chartarius</name>
    <dbReference type="NCBI Taxonomy" id="747481"/>
    <lineage>
        <taxon>Bacteria</taxon>
        <taxon>Bacillati</taxon>
        <taxon>Bacillota</taxon>
        <taxon>Bacilli</taxon>
        <taxon>Bacillales</taxon>
        <taxon>Paenibacillaceae</taxon>
        <taxon>Paenibacillus</taxon>
    </lineage>
</organism>
<dbReference type="InterPro" id="IPR003594">
    <property type="entry name" value="HATPase_dom"/>
</dbReference>
<evidence type="ECO:0000313" key="9">
    <source>
        <dbReference type="Proteomes" id="UP001589776"/>
    </source>
</evidence>
<evidence type="ECO:0000256" key="1">
    <source>
        <dbReference type="ARBA" id="ARBA00022553"/>
    </source>
</evidence>
<dbReference type="InterPro" id="IPR005467">
    <property type="entry name" value="His_kinase_dom"/>
</dbReference>
<dbReference type="SUPFAM" id="SSF55874">
    <property type="entry name" value="ATPase domain of HSP90 chaperone/DNA topoisomerase II/histidine kinase"/>
    <property type="match status" value="1"/>
</dbReference>
<evidence type="ECO:0000256" key="2">
    <source>
        <dbReference type="ARBA" id="ARBA00022679"/>
    </source>
</evidence>
<sequence>MQQNGHLSEEPKKNEIHLSQLASVGQVAAGIAHEVRNPLTAVKGFLQLLREKHDQRYLEIAQSELDNALGTLENLLHVSKPDLENEPNQSINLAAELEGVLQLFQDQFYRVKVETKFEQTQTCVYGKKNQLKKAFFNVLKNAFEAIPDKGTIFVYHTSADDYVSVVIEDTGSGIPKEKNRIAEHTFLLYQAAGNRDGVNAGVLRRI</sequence>
<evidence type="ECO:0000256" key="3">
    <source>
        <dbReference type="ARBA" id="ARBA00022741"/>
    </source>
</evidence>
<evidence type="ECO:0000256" key="6">
    <source>
        <dbReference type="ARBA" id="ARBA00023012"/>
    </source>
</evidence>
<feature type="domain" description="Histidine kinase" evidence="7">
    <location>
        <begin position="30"/>
        <end position="206"/>
    </location>
</feature>
<dbReference type="GO" id="GO:0016301">
    <property type="term" value="F:kinase activity"/>
    <property type="evidence" value="ECO:0007669"/>
    <property type="project" value="UniProtKB-KW"/>
</dbReference>
<protein>
    <submittedName>
        <fullName evidence="8">Histidine kinase dimerization/phospho-acceptor domain-containing protein</fullName>
    </submittedName>
</protein>
<dbReference type="Pfam" id="PF02518">
    <property type="entry name" value="HATPase_c"/>
    <property type="match status" value="1"/>
</dbReference>
<keyword evidence="1" id="KW-0597">Phosphoprotein</keyword>
<keyword evidence="4 8" id="KW-0418">Kinase</keyword>
<name>A0ABV6DFR9_9BACL</name>
<proteinExistence type="predicted"/>
<dbReference type="EMBL" id="JBHLWN010000019">
    <property type="protein sequence ID" value="MFC0211481.1"/>
    <property type="molecule type" value="Genomic_DNA"/>
</dbReference>
<keyword evidence="6" id="KW-0902">Two-component regulatory system</keyword>
<reference evidence="8 9" key="1">
    <citation type="submission" date="2024-09" db="EMBL/GenBank/DDBJ databases">
        <authorList>
            <person name="Sun Q."/>
            <person name="Mori K."/>
        </authorList>
    </citation>
    <scope>NUCLEOTIDE SEQUENCE [LARGE SCALE GENOMIC DNA]</scope>
    <source>
        <strain evidence="8 9">CCM 7759</strain>
    </source>
</reference>
<keyword evidence="5" id="KW-0067">ATP-binding</keyword>
<evidence type="ECO:0000256" key="4">
    <source>
        <dbReference type="ARBA" id="ARBA00022777"/>
    </source>
</evidence>
<dbReference type="InterPro" id="IPR036890">
    <property type="entry name" value="HATPase_C_sf"/>
</dbReference>
<keyword evidence="3" id="KW-0547">Nucleotide-binding</keyword>
<keyword evidence="9" id="KW-1185">Reference proteome</keyword>
<dbReference type="RefSeq" id="WP_377468461.1">
    <property type="nucleotide sequence ID" value="NZ_JBHLWN010000019.1"/>
</dbReference>
<dbReference type="Pfam" id="PF00512">
    <property type="entry name" value="HisKA"/>
    <property type="match status" value="1"/>
</dbReference>
<dbReference type="PROSITE" id="PS50109">
    <property type="entry name" value="HIS_KIN"/>
    <property type="match status" value="1"/>
</dbReference>
<dbReference type="PANTHER" id="PTHR43065:SF10">
    <property type="entry name" value="PEROXIDE STRESS-ACTIVATED HISTIDINE KINASE MAK3"/>
    <property type="match status" value="1"/>
</dbReference>
<dbReference type="Proteomes" id="UP001589776">
    <property type="component" value="Unassembled WGS sequence"/>
</dbReference>
<evidence type="ECO:0000313" key="8">
    <source>
        <dbReference type="EMBL" id="MFC0211481.1"/>
    </source>
</evidence>
<dbReference type="PANTHER" id="PTHR43065">
    <property type="entry name" value="SENSOR HISTIDINE KINASE"/>
    <property type="match status" value="1"/>
</dbReference>
<dbReference type="InterPro" id="IPR003661">
    <property type="entry name" value="HisK_dim/P_dom"/>
</dbReference>
<gene>
    <name evidence="8" type="ORF">ACFFK0_03290</name>
</gene>
<dbReference type="Gene3D" id="3.30.565.10">
    <property type="entry name" value="Histidine kinase-like ATPase, C-terminal domain"/>
    <property type="match status" value="1"/>
</dbReference>
<keyword evidence="2" id="KW-0808">Transferase</keyword>
<accession>A0ABV6DFR9</accession>
<dbReference type="Gene3D" id="1.10.287.130">
    <property type="match status" value="1"/>
</dbReference>